<keyword evidence="4" id="KW-1185">Reference proteome</keyword>
<dbReference type="Pfam" id="PF05751">
    <property type="entry name" value="FixH"/>
    <property type="match status" value="1"/>
</dbReference>
<feature type="compositionally biased region" description="Basic and acidic residues" evidence="1">
    <location>
        <begin position="106"/>
        <end position="115"/>
    </location>
</feature>
<keyword evidence="2" id="KW-0472">Membrane</keyword>
<evidence type="ECO:0000256" key="1">
    <source>
        <dbReference type="SAM" id="MobiDB-lite"/>
    </source>
</evidence>
<dbReference type="RefSeq" id="WP_183397947.1">
    <property type="nucleotide sequence ID" value="NZ_JACIDS010000002.1"/>
</dbReference>
<dbReference type="InterPro" id="IPR018037">
    <property type="entry name" value="FixH_proteobacterial"/>
</dbReference>
<evidence type="ECO:0000256" key="2">
    <source>
        <dbReference type="SAM" id="Phobius"/>
    </source>
</evidence>
<sequence length="164" mass="17986">MSETVERRFTGTHMLLIMVSFFTVVIVVNIFMAYSATSSFAGLVVENSYVASQHFNEKLDAMRRQSALGWKVDVAVREDAVVVDARDSHGTPIRGVIDVEMTRPTTDRDDHELKGEANGYGPVSMPTSLTSGSWDATVTVTADSGETYLSTHRVILSDTPEARP</sequence>
<gene>
    <name evidence="3" type="ORF">GGR25_001309</name>
</gene>
<feature type="region of interest" description="Disordered" evidence="1">
    <location>
        <begin position="106"/>
        <end position="128"/>
    </location>
</feature>
<accession>A0A840AJ87</accession>
<evidence type="ECO:0000313" key="3">
    <source>
        <dbReference type="EMBL" id="MBB3930270.1"/>
    </source>
</evidence>
<dbReference type="AlphaFoldDB" id="A0A840AJ87"/>
<comment type="caution">
    <text evidence="3">The sequence shown here is derived from an EMBL/GenBank/DDBJ whole genome shotgun (WGS) entry which is preliminary data.</text>
</comment>
<reference evidence="3 4" key="1">
    <citation type="submission" date="2020-08" db="EMBL/GenBank/DDBJ databases">
        <title>Genomic Encyclopedia of Type Strains, Phase IV (KMG-IV): sequencing the most valuable type-strain genomes for metagenomic binning, comparative biology and taxonomic classification.</title>
        <authorList>
            <person name="Goeker M."/>
        </authorList>
    </citation>
    <scope>NUCLEOTIDE SEQUENCE [LARGE SCALE GENOMIC DNA]</scope>
    <source>
        <strain evidence="3 4">DSM 25966</strain>
    </source>
</reference>
<evidence type="ECO:0000313" key="4">
    <source>
        <dbReference type="Proteomes" id="UP000553963"/>
    </source>
</evidence>
<protein>
    <submittedName>
        <fullName evidence="3">Nitrogen fixation protein FixH</fullName>
    </submittedName>
</protein>
<keyword evidence="2" id="KW-1133">Transmembrane helix</keyword>
<dbReference type="InterPro" id="IPR008620">
    <property type="entry name" value="FixH"/>
</dbReference>
<dbReference type="PIRSF" id="PIRSF011386">
    <property type="entry name" value="FixH"/>
    <property type="match status" value="1"/>
</dbReference>
<dbReference type="Proteomes" id="UP000553963">
    <property type="component" value="Unassembled WGS sequence"/>
</dbReference>
<proteinExistence type="predicted"/>
<name>A0A840AJ87_9HYPH</name>
<organism evidence="3 4">
    <name type="scientific">Kaistia hirudinis</name>
    <dbReference type="NCBI Taxonomy" id="1293440"/>
    <lineage>
        <taxon>Bacteria</taxon>
        <taxon>Pseudomonadati</taxon>
        <taxon>Pseudomonadota</taxon>
        <taxon>Alphaproteobacteria</taxon>
        <taxon>Hyphomicrobiales</taxon>
        <taxon>Kaistiaceae</taxon>
        <taxon>Kaistia</taxon>
    </lineage>
</organism>
<feature type="transmembrane region" description="Helical" evidence="2">
    <location>
        <begin position="12"/>
        <end position="34"/>
    </location>
</feature>
<dbReference type="EMBL" id="JACIDS010000002">
    <property type="protein sequence ID" value="MBB3930270.1"/>
    <property type="molecule type" value="Genomic_DNA"/>
</dbReference>
<keyword evidence="2" id="KW-0812">Transmembrane</keyword>